<evidence type="ECO:0000313" key="2">
    <source>
        <dbReference type="EMBL" id="GAA3764525.1"/>
    </source>
</evidence>
<feature type="transmembrane region" description="Helical" evidence="1">
    <location>
        <begin position="37"/>
        <end position="55"/>
    </location>
</feature>
<dbReference type="EMBL" id="BAABEP010000120">
    <property type="protein sequence ID" value="GAA3764525.1"/>
    <property type="molecule type" value="Genomic_DNA"/>
</dbReference>
<evidence type="ECO:0000256" key="1">
    <source>
        <dbReference type="SAM" id="Phobius"/>
    </source>
</evidence>
<keyword evidence="1" id="KW-1133">Transmembrane helix</keyword>
<sequence length="77" mass="8114">MPERSEGRVRMRNGIHLLVAVAAVACVGGFLLAGPPAALGVAAAVVAAVAWRVGAESLPKRRRLRVYPPLTGNSRER</sequence>
<keyword evidence="1" id="KW-0812">Transmembrane</keyword>
<dbReference type="Proteomes" id="UP001499884">
    <property type="component" value="Unassembled WGS sequence"/>
</dbReference>
<protein>
    <submittedName>
        <fullName evidence="2">Uncharacterized protein</fullName>
    </submittedName>
</protein>
<accession>A0ABP7GHH7</accession>
<organism evidence="2 3">
    <name type="scientific">Streptomyces tremellae</name>
    <dbReference type="NCBI Taxonomy" id="1124239"/>
    <lineage>
        <taxon>Bacteria</taxon>
        <taxon>Bacillati</taxon>
        <taxon>Actinomycetota</taxon>
        <taxon>Actinomycetes</taxon>
        <taxon>Kitasatosporales</taxon>
        <taxon>Streptomycetaceae</taxon>
        <taxon>Streptomyces</taxon>
    </lineage>
</organism>
<comment type="caution">
    <text evidence="2">The sequence shown here is derived from an EMBL/GenBank/DDBJ whole genome shotgun (WGS) entry which is preliminary data.</text>
</comment>
<evidence type="ECO:0000313" key="3">
    <source>
        <dbReference type="Proteomes" id="UP001499884"/>
    </source>
</evidence>
<feature type="transmembrane region" description="Helical" evidence="1">
    <location>
        <begin position="12"/>
        <end position="31"/>
    </location>
</feature>
<keyword evidence="3" id="KW-1185">Reference proteome</keyword>
<proteinExistence type="predicted"/>
<name>A0ABP7GHH7_9ACTN</name>
<gene>
    <name evidence="2" type="ORF">GCM10023082_66710</name>
</gene>
<reference evidence="3" key="1">
    <citation type="journal article" date="2019" name="Int. J. Syst. Evol. Microbiol.">
        <title>The Global Catalogue of Microorganisms (GCM) 10K type strain sequencing project: providing services to taxonomists for standard genome sequencing and annotation.</title>
        <authorList>
            <consortium name="The Broad Institute Genomics Platform"/>
            <consortium name="The Broad Institute Genome Sequencing Center for Infectious Disease"/>
            <person name="Wu L."/>
            <person name="Ma J."/>
        </authorList>
    </citation>
    <scope>NUCLEOTIDE SEQUENCE [LARGE SCALE GENOMIC DNA]</scope>
    <source>
        <strain evidence="3">JCM 30846</strain>
    </source>
</reference>
<keyword evidence="1" id="KW-0472">Membrane</keyword>
<dbReference type="PROSITE" id="PS51257">
    <property type="entry name" value="PROKAR_LIPOPROTEIN"/>
    <property type="match status" value="1"/>
</dbReference>